<organism evidence="12 13">
    <name type="scientific">Koleobacter methoxysyntrophicus</name>
    <dbReference type="NCBI Taxonomy" id="2751313"/>
    <lineage>
        <taxon>Bacteria</taxon>
        <taxon>Bacillati</taxon>
        <taxon>Bacillota</taxon>
        <taxon>Clostridia</taxon>
        <taxon>Koleobacterales</taxon>
        <taxon>Koleobacteraceae</taxon>
        <taxon>Koleobacter</taxon>
    </lineage>
</organism>
<dbReference type="InterPro" id="IPR005467">
    <property type="entry name" value="His_kinase_dom"/>
</dbReference>
<dbReference type="SUPFAM" id="SSF55785">
    <property type="entry name" value="PYP-like sensor domain (PAS domain)"/>
    <property type="match status" value="1"/>
</dbReference>
<dbReference type="RefSeq" id="WP_206708376.1">
    <property type="nucleotide sequence ID" value="NZ_CP059066.1"/>
</dbReference>
<evidence type="ECO:0000256" key="6">
    <source>
        <dbReference type="ARBA" id="ARBA00022777"/>
    </source>
</evidence>
<keyword evidence="8" id="KW-0902">Two-component regulatory system</keyword>
<dbReference type="PROSITE" id="PS50113">
    <property type="entry name" value="PAC"/>
    <property type="match status" value="1"/>
</dbReference>
<dbReference type="Proteomes" id="UP000662904">
    <property type="component" value="Chromosome"/>
</dbReference>
<accession>A0A8A0RIU7</accession>
<dbReference type="Pfam" id="PF00512">
    <property type="entry name" value="HisKA"/>
    <property type="match status" value="1"/>
</dbReference>
<dbReference type="SMART" id="SM00388">
    <property type="entry name" value="HisKA"/>
    <property type="match status" value="1"/>
</dbReference>
<proteinExistence type="predicted"/>
<keyword evidence="6 12" id="KW-0418">Kinase</keyword>
<dbReference type="NCBIfam" id="TIGR00229">
    <property type="entry name" value="sensory_box"/>
    <property type="match status" value="1"/>
</dbReference>
<keyword evidence="7" id="KW-0067">ATP-binding</keyword>
<evidence type="ECO:0000256" key="3">
    <source>
        <dbReference type="ARBA" id="ARBA00022553"/>
    </source>
</evidence>
<dbReference type="InterPro" id="IPR000014">
    <property type="entry name" value="PAS"/>
</dbReference>
<evidence type="ECO:0000256" key="7">
    <source>
        <dbReference type="ARBA" id="ARBA00022840"/>
    </source>
</evidence>
<evidence type="ECO:0000259" key="11">
    <source>
        <dbReference type="PROSITE" id="PS50113"/>
    </source>
</evidence>
<dbReference type="InterPro" id="IPR003661">
    <property type="entry name" value="HisK_dim/P_dom"/>
</dbReference>
<keyword evidence="5" id="KW-0547">Nucleotide-binding</keyword>
<feature type="domain" description="PAS" evidence="10">
    <location>
        <begin position="171"/>
        <end position="216"/>
    </location>
</feature>
<dbReference type="Gene3D" id="3.30.450.20">
    <property type="entry name" value="PAS domain"/>
    <property type="match status" value="1"/>
</dbReference>
<dbReference type="GO" id="GO:0005524">
    <property type="term" value="F:ATP binding"/>
    <property type="evidence" value="ECO:0007669"/>
    <property type="project" value="UniProtKB-KW"/>
</dbReference>
<dbReference type="InterPro" id="IPR029016">
    <property type="entry name" value="GAF-like_dom_sf"/>
</dbReference>
<evidence type="ECO:0000256" key="2">
    <source>
        <dbReference type="ARBA" id="ARBA00012438"/>
    </source>
</evidence>
<dbReference type="Pfam" id="PF13185">
    <property type="entry name" value="GAF_2"/>
    <property type="match status" value="1"/>
</dbReference>
<evidence type="ECO:0000256" key="1">
    <source>
        <dbReference type="ARBA" id="ARBA00000085"/>
    </source>
</evidence>
<dbReference type="InterPro" id="IPR003594">
    <property type="entry name" value="HATPase_dom"/>
</dbReference>
<dbReference type="CDD" id="cd00130">
    <property type="entry name" value="PAS"/>
    <property type="match status" value="1"/>
</dbReference>
<dbReference type="InterPro" id="IPR036890">
    <property type="entry name" value="HATPase_C_sf"/>
</dbReference>
<evidence type="ECO:0000313" key="13">
    <source>
        <dbReference type="Proteomes" id="UP000662904"/>
    </source>
</evidence>
<gene>
    <name evidence="12" type="primary">atoS_1</name>
    <name evidence="12" type="ORF">H0A61_00463</name>
</gene>
<dbReference type="InterPro" id="IPR013767">
    <property type="entry name" value="PAS_fold"/>
</dbReference>
<keyword evidence="3" id="KW-0597">Phosphoprotein</keyword>
<evidence type="ECO:0000256" key="5">
    <source>
        <dbReference type="ARBA" id="ARBA00022741"/>
    </source>
</evidence>
<dbReference type="Pfam" id="PF00989">
    <property type="entry name" value="PAS"/>
    <property type="match status" value="1"/>
</dbReference>
<dbReference type="PANTHER" id="PTHR43065">
    <property type="entry name" value="SENSOR HISTIDINE KINASE"/>
    <property type="match status" value="1"/>
</dbReference>
<keyword evidence="4 12" id="KW-0808">Transferase</keyword>
<feature type="domain" description="PAC" evidence="11">
    <location>
        <begin position="243"/>
        <end position="295"/>
    </location>
</feature>
<dbReference type="InterPro" id="IPR035965">
    <property type="entry name" value="PAS-like_dom_sf"/>
</dbReference>
<evidence type="ECO:0000313" key="12">
    <source>
        <dbReference type="EMBL" id="QSQ08143.1"/>
    </source>
</evidence>
<name>A0A8A0RIU7_9FIRM</name>
<dbReference type="Pfam" id="PF02518">
    <property type="entry name" value="HATPase_c"/>
    <property type="match status" value="1"/>
</dbReference>
<dbReference type="Gene3D" id="1.10.287.130">
    <property type="match status" value="1"/>
</dbReference>
<sequence>MDEHIIHLNYLSATMKKVSRSRDWNESLDNIFEFTGNLLEYDMMVIYLIDKKAGILKAIAARGSKDVKLKNRARFKIGEGIVGWVAKEKKAVIIADATKETQFKVRQFYKEDPVIRSYIALPLIYENEVLGILSISSSKPDLYREKDVQMMTIIASQVAAIFKINSLLRDETRFSNHILQSIDSGVLVIDKEKKVIHFNRAAENITGYTAKELKGKKITLTPLMTSPFPWLILKTHETQEHIFEKETHMFTKEGREIQVIVSTSVLRNEYNEFNGATAIFRDISEVKKLQEEVRRVDRLASLGKLTAGVAHEIRNPLLPIRTAASYLLKKTDPDSENYRLLKIINEEAERMNKLLNDFVSFAKPPSEMKEAFDLNKLIAETTALMKHEFESKDIEVELNLCHERTSIMGLAQEFRQVLLNLLINSMDAMPEGGKINITTYREDPYIYLIVKDQGTGISKEHLNKVFDPFFTTKQEGTGLGLFIVHNIVSKYDGKIEVESEKGKGTAFKVRIKTTI</sequence>
<dbReference type="PROSITE" id="PS50112">
    <property type="entry name" value="PAS"/>
    <property type="match status" value="1"/>
</dbReference>
<dbReference type="InterPro" id="IPR036097">
    <property type="entry name" value="HisK_dim/P_sf"/>
</dbReference>
<evidence type="ECO:0000259" key="10">
    <source>
        <dbReference type="PROSITE" id="PS50112"/>
    </source>
</evidence>
<keyword evidence="13" id="KW-1185">Reference proteome</keyword>
<dbReference type="EC" id="2.7.13.3" evidence="2"/>
<dbReference type="Gene3D" id="3.30.565.10">
    <property type="entry name" value="Histidine kinase-like ATPase, C-terminal domain"/>
    <property type="match status" value="1"/>
</dbReference>
<dbReference type="PANTHER" id="PTHR43065:SF10">
    <property type="entry name" value="PEROXIDE STRESS-ACTIVATED HISTIDINE KINASE MAK3"/>
    <property type="match status" value="1"/>
</dbReference>
<comment type="catalytic activity">
    <reaction evidence="1">
        <text>ATP + protein L-histidine = ADP + protein N-phospho-L-histidine.</text>
        <dbReference type="EC" id="2.7.13.3"/>
    </reaction>
</comment>
<dbReference type="Gene3D" id="3.30.450.40">
    <property type="match status" value="1"/>
</dbReference>
<evidence type="ECO:0000256" key="8">
    <source>
        <dbReference type="ARBA" id="ARBA00023012"/>
    </source>
</evidence>
<reference evidence="12" key="1">
    <citation type="submission" date="2020-07" db="EMBL/GenBank/DDBJ databases">
        <title>Koleobacter methoxysyntrophicus gen. nov., sp. nov., a novel anaerobic bacterium isolated from deep subsurface oil field and proposal of Koleobacterales ord. nov. in the phylum Firmicutes.</title>
        <authorList>
            <person name="Sakamoto S."/>
            <person name="Tamaki H."/>
        </authorList>
    </citation>
    <scope>NUCLEOTIDE SEQUENCE</scope>
    <source>
        <strain evidence="12">NRmbB1</strain>
    </source>
</reference>
<dbReference type="GO" id="GO:0000155">
    <property type="term" value="F:phosphorelay sensor kinase activity"/>
    <property type="evidence" value="ECO:0007669"/>
    <property type="project" value="InterPro"/>
</dbReference>
<feature type="domain" description="Histidine kinase" evidence="9">
    <location>
        <begin position="308"/>
        <end position="515"/>
    </location>
</feature>
<dbReference type="SMART" id="SM00065">
    <property type="entry name" value="GAF"/>
    <property type="match status" value="1"/>
</dbReference>
<dbReference type="SMART" id="SM00387">
    <property type="entry name" value="HATPase_c"/>
    <property type="match status" value="1"/>
</dbReference>
<dbReference type="GO" id="GO:0006355">
    <property type="term" value="P:regulation of DNA-templated transcription"/>
    <property type="evidence" value="ECO:0007669"/>
    <property type="project" value="InterPro"/>
</dbReference>
<dbReference type="PRINTS" id="PR00344">
    <property type="entry name" value="BCTRLSENSOR"/>
</dbReference>
<dbReference type="InterPro" id="IPR000700">
    <property type="entry name" value="PAS-assoc_C"/>
</dbReference>
<dbReference type="SUPFAM" id="SSF47384">
    <property type="entry name" value="Homodimeric domain of signal transducing histidine kinase"/>
    <property type="match status" value="1"/>
</dbReference>
<dbReference type="CDD" id="cd00082">
    <property type="entry name" value="HisKA"/>
    <property type="match status" value="1"/>
</dbReference>
<dbReference type="InterPro" id="IPR003018">
    <property type="entry name" value="GAF"/>
</dbReference>
<dbReference type="SMART" id="SM00091">
    <property type="entry name" value="PAS"/>
    <property type="match status" value="1"/>
</dbReference>
<dbReference type="KEGG" id="kme:H0A61_00463"/>
<dbReference type="InterPro" id="IPR004358">
    <property type="entry name" value="Sig_transdc_His_kin-like_C"/>
</dbReference>
<dbReference type="SUPFAM" id="SSF55781">
    <property type="entry name" value="GAF domain-like"/>
    <property type="match status" value="1"/>
</dbReference>
<dbReference type="PROSITE" id="PS50109">
    <property type="entry name" value="HIS_KIN"/>
    <property type="match status" value="1"/>
</dbReference>
<protein>
    <recommendedName>
        <fullName evidence="2">histidine kinase</fullName>
        <ecNumber evidence="2">2.7.13.3</ecNumber>
    </recommendedName>
</protein>
<evidence type="ECO:0000256" key="4">
    <source>
        <dbReference type="ARBA" id="ARBA00022679"/>
    </source>
</evidence>
<dbReference type="AlphaFoldDB" id="A0A8A0RIU7"/>
<dbReference type="SUPFAM" id="SSF55874">
    <property type="entry name" value="ATPase domain of HSP90 chaperone/DNA topoisomerase II/histidine kinase"/>
    <property type="match status" value="1"/>
</dbReference>
<dbReference type="EMBL" id="CP059066">
    <property type="protein sequence ID" value="QSQ08143.1"/>
    <property type="molecule type" value="Genomic_DNA"/>
</dbReference>
<evidence type="ECO:0000259" key="9">
    <source>
        <dbReference type="PROSITE" id="PS50109"/>
    </source>
</evidence>